<dbReference type="AlphaFoldDB" id="A0A0V0HEY2"/>
<name>A0A0V0HEY2_SOLCH</name>
<accession>A0A0V0HEY2</accession>
<organism evidence="1">
    <name type="scientific">Solanum chacoense</name>
    <name type="common">Chaco potato</name>
    <dbReference type="NCBI Taxonomy" id="4108"/>
    <lineage>
        <taxon>Eukaryota</taxon>
        <taxon>Viridiplantae</taxon>
        <taxon>Streptophyta</taxon>
        <taxon>Embryophyta</taxon>
        <taxon>Tracheophyta</taxon>
        <taxon>Spermatophyta</taxon>
        <taxon>Magnoliopsida</taxon>
        <taxon>eudicotyledons</taxon>
        <taxon>Gunneridae</taxon>
        <taxon>Pentapetalae</taxon>
        <taxon>asterids</taxon>
        <taxon>lamiids</taxon>
        <taxon>Solanales</taxon>
        <taxon>Solanaceae</taxon>
        <taxon>Solanoideae</taxon>
        <taxon>Solaneae</taxon>
        <taxon>Solanum</taxon>
    </lineage>
</organism>
<sequence>MVLHTSKLASKVLSNSYASLEGQLPQCSTWHLIWENSLLLAANVSATNIGNAIVASQCTCIQQIKQYNKLESHIL</sequence>
<evidence type="ECO:0000313" key="1">
    <source>
        <dbReference type="EMBL" id="JAP18538.1"/>
    </source>
</evidence>
<reference evidence="1" key="1">
    <citation type="submission" date="2015-12" db="EMBL/GenBank/DDBJ databases">
        <title>Gene expression during late stages of embryo sac development: a critical building block for successful pollen-pistil interactions.</title>
        <authorList>
            <person name="Liu Y."/>
            <person name="Joly V."/>
            <person name="Sabar M."/>
            <person name="Matton D.P."/>
        </authorList>
    </citation>
    <scope>NUCLEOTIDE SEQUENCE</scope>
</reference>
<dbReference type="EMBL" id="GEDG01021153">
    <property type="protein sequence ID" value="JAP18538.1"/>
    <property type="molecule type" value="Transcribed_RNA"/>
</dbReference>
<proteinExistence type="predicted"/>
<protein>
    <submittedName>
        <fullName evidence="1">Putative ovule protein</fullName>
    </submittedName>
</protein>